<dbReference type="Pfam" id="PF13649">
    <property type="entry name" value="Methyltransf_25"/>
    <property type="match status" value="1"/>
</dbReference>
<evidence type="ECO:0000256" key="3">
    <source>
        <dbReference type="ARBA" id="ARBA00022679"/>
    </source>
</evidence>
<dbReference type="SUPFAM" id="SSF53335">
    <property type="entry name" value="S-adenosyl-L-methionine-dependent methyltransferases"/>
    <property type="match status" value="1"/>
</dbReference>
<gene>
    <name evidence="6" type="ORF">GCM10009416_48140</name>
</gene>
<comment type="caution">
    <text evidence="6">The sequence shown here is derived from an EMBL/GenBank/DDBJ whole genome shotgun (WGS) entry which is preliminary data.</text>
</comment>
<name>A0ABN1G678_9PROT</name>
<dbReference type="InterPro" id="IPR004033">
    <property type="entry name" value="UbiE/COQ5_MeTrFase"/>
</dbReference>
<protein>
    <recommendedName>
        <fullName evidence="5">Methyltransferase domain-containing protein</fullName>
    </recommendedName>
</protein>
<sequence>MAEALFTPKAAEGYDGLFRDVSRRFVPTLLRLAGVAPAQRVLDVATGTGIAAEAAAEAVGPSGRVVAADVSPAMLEKARARLGAAAGVSFALEDGQALSMPDGEFDAVLCHLGLMFFPDPAKGLAEFRRVLRPGGRVAVSVNAPARSFLTPVFAAIAARLRSEGGVSQRLLRSDLDPDRLRELLGGAGFGDLAVTAETHRFVLPSFEAYFAGIEAGGGGVGQDYARLSEGDRRAVREEVQQRLGGTDGPVALDVELWFGSGHR</sequence>
<accession>A0ABN1G678</accession>
<evidence type="ECO:0000256" key="1">
    <source>
        <dbReference type="ARBA" id="ARBA00022428"/>
    </source>
</evidence>
<dbReference type="CDD" id="cd02440">
    <property type="entry name" value="AdoMet_MTases"/>
    <property type="match status" value="1"/>
</dbReference>
<evidence type="ECO:0000256" key="4">
    <source>
        <dbReference type="ARBA" id="ARBA00022691"/>
    </source>
</evidence>
<dbReference type="PROSITE" id="PS51608">
    <property type="entry name" value="SAM_MT_UBIE"/>
    <property type="match status" value="1"/>
</dbReference>
<proteinExistence type="predicted"/>
<evidence type="ECO:0000313" key="7">
    <source>
        <dbReference type="Proteomes" id="UP001501588"/>
    </source>
</evidence>
<keyword evidence="3" id="KW-0808">Transferase</keyword>
<dbReference type="InterPro" id="IPR029063">
    <property type="entry name" value="SAM-dependent_MTases_sf"/>
</dbReference>
<evidence type="ECO:0000259" key="5">
    <source>
        <dbReference type="Pfam" id="PF13649"/>
    </source>
</evidence>
<dbReference type="Proteomes" id="UP001501588">
    <property type="component" value="Unassembled WGS sequence"/>
</dbReference>
<dbReference type="RefSeq" id="WP_343897993.1">
    <property type="nucleotide sequence ID" value="NZ_BAAAFZ010000096.1"/>
</dbReference>
<evidence type="ECO:0000313" key="6">
    <source>
        <dbReference type="EMBL" id="GAA0604899.1"/>
    </source>
</evidence>
<dbReference type="InterPro" id="IPR041698">
    <property type="entry name" value="Methyltransf_25"/>
</dbReference>
<dbReference type="PANTHER" id="PTHR43591:SF24">
    <property type="entry name" value="2-METHOXY-6-POLYPRENYL-1,4-BENZOQUINOL METHYLASE, MITOCHONDRIAL"/>
    <property type="match status" value="1"/>
</dbReference>
<evidence type="ECO:0000256" key="2">
    <source>
        <dbReference type="ARBA" id="ARBA00022603"/>
    </source>
</evidence>
<reference evidence="6 7" key="1">
    <citation type="journal article" date="2019" name="Int. J. Syst. Evol. Microbiol.">
        <title>The Global Catalogue of Microorganisms (GCM) 10K type strain sequencing project: providing services to taxonomists for standard genome sequencing and annotation.</title>
        <authorList>
            <consortium name="The Broad Institute Genomics Platform"/>
            <consortium name="The Broad Institute Genome Sequencing Center for Infectious Disease"/>
            <person name="Wu L."/>
            <person name="Ma J."/>
        </authorList>
    </citation>
    <scope>NUCLEOTIDE SEQUENCE [LARGE SCALE GENOMIC DNA]</scope>
    <source>
        <strain evidence="6 7">JCM 9933</strain>
    </source>
</reference>
<dbReference type="PANTHER" id="PTHR43591">
    <property type="entry name" value="METHYLTRANSFERASE"/>
    <property type="match status" value="1"/>
</dbReference>
<dbReference type="EMBL" id="BAAAFZ010000096">
    <property type="protein sequence ID" value="GAA0604899.1"/>
    <property type="molecule type" value="Genomic_DNA"/>
</dbReference>
<keyword evidence="4" id="KW-0949">S-adenosyl-L-methionine</keyword>
<feature type="domain" description="Methyltransferase" evidence="5">
    <location>
        <begin position="41"/>
        <end position="135"/>
    </location>
</feature>
<keyword evidence="7" id="KW-1185">Reference proteome</keyword>
<organism evidence="6 7">
    <name type="scientific">Craurococcus roseus</name>
    <dbReference type="NCBI Taxonomy" id="77585"/>
    <lineage>
        <taxon>Bacteria</taxon>
        <taxon>Pseudomonadati</taxon>
        <taxon>Pseudomonadota</taxon>
        <taxon>Alphaproteobacteria</taxon>
        <taxon>Acetobacterales</taxon>
        <taxon>Acetobacteraceae</taxon>
        <taxon>Craurococcus</taxon>
    </lineage>
</organism>
<keyword evidence="1" id="KW-0474">Menaquinone biosynthesis</keyword>
<dbReference type="Gene3D" id="3.40.50.150">
    <property type="entry name" value="Vaccinia Virus protein VP39"/>
    <property type="match status" value="1"/>
</dbReference>
<keyword evidence="2" id="KW-0489">Methyltransferase</keyword>